<dbReference type="REBASE" id="313046">
    <property type="entry name" value="Bfr18BMcrBCP"/>
</dbReference>
<sequence>MNFTWIPYYKELANKLMQFQSNRNQLLDLIYNNRDELLAKYLHDQGGEDDLLVDIDPFTVFGLFNRGIKHENRLNSAKLFKSILDIKADIPKDFEGIPILNNQKSLFFGFKSHRGKNDIQNLWNLFIKVVNDEDFEEEYNMVIKQFIIKVNITMGLFWIRPEKFLAFDRTNRQYLKEQYGIKLSNKAPEYSEYMKILDNINKKIASGEIKEKTFYELSANANNWGSDYSDYDSNWEWSTFYTELWKKRKNIILQGAPGTGKTYRIPELVVRLCESEFNANSATREELMSVYNRLKEEKRVIFTTFHQSMDYEDWLEGLRPVLENDQVTYKIESGIFKSLCTEAERPLSAKKDVNISDEAIVWKVSLSGTGDNPVRSDCMKNGYIRIGWDGYGENITEETDWSIHNGEGKTILNAFINTMKVGDIVMSCYSSRTIDAIGIVTGEYEWHDNFEHYKRVRKVKWLVKGINEDIVKLNDGKTMTLGTVYKLNAITLDKVKFLLDRYEASKTLIENNKPYVIVIDEFNRGNVSKIFGELITLLEPDKRKGMRNAESVLLPYSKKEFYIPSNVFLIATMNTADRSLDTIDYAIRRRFAFITVKPQEIDDENFNLELFREVSNLFIKNYDEYAESGFDDTIKLLPAETLSEEYRPEDVWIGHSYFIMEGEYALQDRLLFEIIPLLEEYIRDGVLTSEAQQTIDKLYLTATEQ</sequence>
<dbReference type="GO" id="GO:0005524">
    <property type="term" value="F:ATP binding"/>
    <property type="evidence" value="ECO:0007669"/>
    <property type="project" value="InterPro"/>
</dbReference>
<reference evidence="2" key="2">
    <citation type="submission" date="2014-07" db="EMBL/GenBank/DDBJ databases">
        <title>Genetics and epidemiology of antimicrobial resistance in B. fragilis group.</title>
        <authorList>
            <person name="Sydenham T.V."/>
            <person name="Hasman H."/>
            <person name="Kemp M."/>
            <person name="Justesen U.S."/>
        </authorList>
    </citation>
    <scope>NUCLEOTIDE SEQUENCE [LARGE SCALE GENOMIC DNA]</scope>
    <source>
        <strain evidence="2">DCMOUH0018B</strain>
    </source>
</reference>
<protein>
    <recommendedName>
        <fullName evidence="1">ATPase dynein-related AAA domain-containing protein</fullName>
    </recommendedName>
</protein>
<dbReference type="AlphaFoldDB" id="A0A0I9S8M2"/>
<dbReference type="InterPro" id="IPR027417">
    <property type="entry name" value="P-loop_NTPase"/>
</dbReference>
<feature type="domain" description="ATPase dynein-related AAA" evidence="1">
    <location>
        <begin position="512"/>
        <end position="591"/>
    </location>
</feature>
<dbReference type="PANTHER" id="PTHR37291">
    <property type="entry name" value="5-METHYLCYTOSINE-SPECIFIC RESTRICTION ENZYME B"/>
    <property type="match status" value="1"/>
</dbReference>
<dbReference type="EMBL" id="JMZZ02000152">
    <property type="protein sequence ID" value="KFX74255.1"/>
    <property type="molecule type" value="Genomic_DNA"/>
</dbReference>
<organism evidence="2">
    <name type="scientific">Bacteroides fragilis</name>
    <dbReference type="NCBI Taxonomy" id="817"/>
    <lineage>
        <taxon>Bacteria</taxon>
        <taxon>Pseudomonadati</taxon>
        <taxon>Bacteroidota</taxon>
        <taxon>Bacteroidia</taxon>
        <taxon>Bacteroidales</taxon>
        <taxon>Bacteroidaceae</taxon>
        <taxon>Bacteroides</taxon>
    </lineage>
</organism>
<reference evidence="2" key="1">
    <citation type="book" date="2014" name="THE 24TH EUROPEAN CONGRESS OF CLINICAL MICROBIOLOGY AND INFECTIOUS DISEASES" publisher="ECCMID 2014" city="Barcelona, Spain">
        <title>Identification of resistance genes in three multidrug-resistant Bacteroides fragilis isolates by whole genome sequencing.</title>
        <editorList>
            <person name="Unknown"/>
            <person name="A."/>
        </editorList>
        <authorList>
            <person name="Sydenham T.V."/>
            <person name="Hasman H."/>
            <person name="Wang M."/>
            <person name="Soki J."/>
            <person name="Nagy E."/>
            <person name="Justesen U.S."/>
        </authorList>
    </citation>
    <scope>NUCLEOTIDE SEQUENCE</scope>
    <source>
        <strain evidence="2">DCMOUH0018B</strain>
    </source>
</reference>
<proteinExistence type="predicted"/>
<dbReference type="InterPro" id="IPR011704">
    <property type="entry name" value="ATPase_dyneun-rel_AAA"/>
</dbReference>
<comment type="caution">
    <text evidence="2">The sequence shown here is derived from an EMBL/GenBank/DDBJ whole genome shotgun (WGS) entry which is preliminary data.</text>
</comment>
<evidence type="ECO:0000313" key="2">
    <source>
        <dbReference type="EMBL" id="KFX74255.1"/>
    </source>
</evidence>
<dbReference type="Pfam" id="PF07728">
    <property type="entry name" value="AAA_5"/>
    <property type="match status" value="1"/>
</dbReference>
<gene>
    <name evidence="2" type="ORF">EE52_0213265</name>
</gene>
<dbReference type="GO" id="GO:0016887">
    <property type="term" value="F:ATP hydrolysis activity"/>
    <property type="evidence" value="ECO:0007669"/>
    <property type="project" value="InterPro"/>
</dbReference>
<dbReference type="InterPro" id="IPR052934">
    <property type="entry name" value="Methyl-DNA_Rec/Restrict_Enz"/>
</dbReference>
<evidence type="ECO:0000259" key="1">
    <source>
        <dbReference type="Pfam" id="PF07728"/>
    </source>
</evidence>
<name>A0A0I9S8M2_BACFG</name>
<dbReference type="Gene3D" id="3.40.50.300">
    <property type="entry name" value="P-loop containing nucleotide triphosphate hydrolases"/>
    <property type="match status" value="1"/>
</dbReference>
<dbReference type="PATRIC" id="fig|817.53.peg.2749"/>
<dbReference type="RefSeq" id="WP_044300717.1">
    <property type="nucleotide sequence ID" value="NZ_CAEUHN010000001.1"/>
</dbReference>
<accession>A0A0I9S8M2</accession>
<dbReference type="SUPFAM" id="SSF52540">
    <property type="entry name" value="P-loop containing nucleoside triphosphate hydrolases"/>
    <property type="match status" value="1"/>
</dbReference>
<dbReference type="PANTHER" id="PTHR37291:SF1">
    <property type="entry name" value="TYPE IV METHYL-DIRECTED RESTRICTION ENZYME ECOKMCRB SUBUNIT"/>
    <property type="match status" value="1"/>
</dbReference>